<dbReference type="AlphaFoldDB" id="A0A365U4V9"/>
<accession>A0A365U4V9</accession>
<comment type="caution">
    <text evidence="1">The sequence shown here is derived from an EMBL/GenBank/DDBJ whole genome shotgun (WGS) entry which is preliminary data.</text>
</comment>
<protein>
    <submittedName>
        <fullName evidence="1">Uncharacterized protein</fullName>
    </submittedName>
</protein>
<dbReference type="RefSeq" id="WP_113290573.1">
    <property type="nucleotide sequence ID" value="NZ_QNTQ01000020.1"/>
</dbReference>
<dbReference type="EMBL" id="QNTQ01000020">
    <property type="protein sequence ID" value="RBI83197.1"/>
    <property type="molecule type" value="Genomic_DNA"/>
</dbReference>
<gene>
    <name evidence="1" type="ORF">DRV85_16465</name>
</gene>
<name>A0A365U4V9_9RHOB</name>
<evidence type="ECO:0000313" key="1">
    <source>
        <dbReference type="EMBL" id="RBI83197.1"/>
    </source>
</evidence>
<proteinExistence type="predicted"/>
<dbReference type="Proteomes" id="UP000253370">
    <property type="component" value="Unassembled WGS sequence"/>
</dbReference>
<sequence>MSLTLSGGSADAQKAPALIRQHVLEQVSVSSEPFHKAALDELIETTVWRVAIEQYGGGRSMLFMAVHDGEVLRIHRHGTPESRENFLTLLPADYRIESEADARRMIAAVLTLHSEFSEPEVPLSEMRVEARKGEYLFVDGERFGKATGYRIAYDEQQRPTGFKYSWELEAEPLEDAD</sequence>
<evidence type="ECO:0000313" key="2">
    <source>
        <dbReference type="Proteomes" id="UP000253370"/>
    </source>
</evidence>
<dbReference type="OrthoDB" id="9814088at2"/>
<keyword evidence="2" id="KW-1185">Reference proteome</keyword>
<organism evidence="1 2">
    <name type="scientific">Rhodosalinus halophilus</name>
    <dbReference type="NCBI Taxonomy" id="2259333"/>
    <lineage>
        <taxon>Bacteria</taxon>
        <taxon>Pseudomonadati</taxon>
        <taxon>Pseudomonadota</taxon>
        <taxon>Alphaproteobacteria</taxon>
        <taxon>Rhodobacterales</taxon>
        <taxon>Paracoccaceae</taxon>
        <taxon>Rhodosalinus</taxon>
    </lineage>
</organism>
<reference evidence="1 2" key="1">
    <citation type="submission" date="2018-07" db="EMBL/GenBank/DDBJ databases">
        <title>Rhodosalinus sp. strain E84T genomic sequence and assembly.</title>
        <authorList>
            <person name="Liu Z.-W."/>
            <person name="Lu D.-C."/>
        </authorList>
    </citation>
    <scope>NUCLEOTIDE SEQUENCE [LARGE SCALE GENOMIC DNA]</scope>
    <source>
        <strain evidence="1 2">E84</strain>
    </source>
</reference>